<protein>
    <recommendedName>
        <fullName evidence="1">AntA/AntB antirepressor domain-containing protein</fullName>
    </recommendedName>
</protein>
<sequence length="273" mass="30893">MKSKRTGKAFNHTPTNCPKHVMQTLGFTEEQAERMTRVRRILPFVESRTEPCIDARKLWEKIGRPEARFDKWVSRGAARIMDEFGHYSEVVKKSTPSSRKPRTDYILSRNCAAHLAMSTQTPEGREVRHYFLDMEELAFKLIRYTSIRGSMLTSIDNQVAHQAFVIAGEKAKSGELPRSFVRQEAMEMKARLMSLVCRVMTGLSASEWRAKVGRPIRDSHTADDVNQYSRAYDAALAMLAGGMTLPQIEAVLNQSYGNSVDPSDYIKTPAEVA</sequence>
<dbReference type="EMBL" id="VZPH01000057">
    <property type="protein sequence ID" value="KAB0558425.1"/>
    <property type="molecule type" value="Genomic_DNA"/>
</dbReference>
<evidence type="ECO:0000259" key="1">
    <source>
        <dbReference type="Pfam" id="PF08346"/>
    </source>
</evidence>
<comment type="caution">
    <text evidence="2">The sequence shown here is derived from an EMBL/GenBank/DDBJ whole genome shotgun (WGS) entry which is preliminary data.</text>
</comment>
<dbReference type="InterPro" id="IPR013557">
    <property type="entry name" value="AntA/B_antirep"/>
</dbReference>
<dbReference type="Pfam" id="PF08346">
    <property type="entry name" value="AntA"/>
    <property type="match status" value="1"/>
</dbReference>
<accession>A0A643EGY4</accession>
<reference evidence="2" key="1">
    <citation type="submission" date="2019-09" db="EMBL/GenBank/DDBJ databases">
        <title>Draft genome sequences of 48 bacterial type strains from the CCUG.</title>
        <authorList>
            <person name="Tunovic T."/>
            <person name="Pineiro-Iglesias B."/>
            <person name="Unosson C."/>
            <person name="Inganas E."/>
            <person name="Ohlen M."/>
            <person name="Cardew S."/>
            <person name="Jensie-Markopoulos S."/>
            <person name="Salva-Serra F."/>
            <person name="Jaen-Luchoro D."/>
            <person name="Karlsson R."/>
            <person name="Svensson-Stadler L."/>
            <person name="Chun J."/>
            <person name="Moore E."/>
        </authorList>
    </citation>
    <scope>NUCLEOTIDE SEQUENCE</scope>
    <source>
        <strain evidence="2">CCUG 551</strain>
    </source>
</reference>
<name>A0A643EGY4_PSEAI</name>
<dbReference type="AlphaFoldDB" id="A0A643EGY4"/>
<feature type="domain" description="AntA/AntB antirepressor" evidence="1">
    <location>
        <begin position="53"/>
        <end position="120"/>
    </location>
</feature>
<proteinExistence type="predicted"/>
<dbReference type="RefSeq" id="WP_023102255.1">
    <property type="nucleotide sequence ID" value="NZ_JAHYAM010000049.1"/>
</dbReference>
<organism evidence="2">
    <name type="scientific">Pseudomonas aeruginosa</name>
    <dbReference type="NCBI Taxonomy" id="287"/>
    <lineage>
        <taxon>Bacteria</taxon>
        <taxon>Pseudomonadati</taxon>
        <taxon>Pseudomonadota</taxon>
        <taxon>Gammaproteobacteria</taxon>
        <taxon>Pseudomonadales</taxon>
        <taxon>Pseudomonadaceae</taxon>
        <taxon>Pseudomonas</taxon>
    </lineage>
</organism>
<gene>
    <name evidence="2" type="ORF">F7R07_19110</name>
</gene>
<evidence type="ECO:0000313" key="2">
    <source>
        <dbReference type="EMBL" id="KAB0558425.1"/>
    </source>
</evidence>